<dbReference type="AlphaFoldDB" id="A0A087ACT3"/>
<dbReference type="RefSeq" id="WP_043167413.1">
    <property type="nucleotide sequence ID" value="NZ_JDUV01000027.1"/>
</dbReference>
<proteinExistence type="predicted"/>
<organism evidence="1 2">
    <name type="scientific">Bifidobacterium callitrichos DSM 23973</name>
    <dbReference type="NCBI Taxonomy" id="1437609"/>
    <lineage>
        <taxon>Bacteria</taxon>
        <taxon>Bacillati</taxon>
        <taxon>Actinomycetota</taxon>
        <taxon>Actinomycetes</taxon>
        <taxon>Bifidobacteriales</taxon>
        <taxon>Bifidobacteriaceae</taxon>
        <taxon>Bifidobacterium</taxon>
    </lineage>
</organism>
<sequence>MANIETLLVQWLNTDPALRDYPASMDVPADRPQRFITVERTGGDDGPVGGHPMVAIQVWGVSRYECSQTAGLVRHRLLAMPADPLLDAVTGVTIQSTVNFPLGDIPRYQILITVDVKNDGR</sequence>
<protein>
    <submittedName>
        <fullName evidence="1">Phage protein</fullName>
    </submittedName>
</protein>
<dbReference type="EMBL" id="JGYS01000001">
    <property type="protein sequence ID" value="KFI56583.1"/>
    <property type="molecule type" value="Genomic_DNA"/>
</dbReference>
<gene>
    <name evidence="1" type="ORF">BCAL_0180</name>
</gene>
<evidence type="ECO:0000313" key="2">
    <source>
        <dbReference type="Proteomes" id="UP000029072"/>
    </source>
</evidence>
<evidence type="ECO:0000313" key="1">
    <source>
        <dbReference type="EMBL" id="KFI56583.1"/>
    </source>
</evidence>
<dbReference type="STRING" id="1437609.BCAL_0180"/>
<dbReference type="Proteomes" id="UP000029072">
    <property type="component" value="Unassembled WGS sequence"/>
</dbReference>
<reference evidence="1 2" key="1">
    <citation type="submission" date="2014-03" db="EMBL/GenBank/DDBJ databases">
        <title>Genomics of Bifidobacteria.</title>
        <authorList>
            <person name="Ventura M."/>
            <person name="Milani C."/>
            <person name="Lugli G.A."/>
        </authorList>
    </citation>
    <scope>NUCLEOTIDE SEQUENCE [LARGE SCALE GENOMIC DNA]</scope>
    <source>
        <strain evidence="1 2">DSM 23973</strain>
    </source>
</reference>
<name>A0A087ACT3_9BIFI</name>
<dbReference type="OrthoDB" id="4794185at2"/>
<comment type="caution">
    <text evidence="1">The sequence shown here is derived from an EMBL/GenBank/DDBJ whole genome shotgun (WGS) entry which is preliminary data.</text>
</comment>
<accession>A0A087ACT3</accession>
<dbReference type="eggNOG" id="ENOG5031Y9I">
    <property type="taxonomic scope" value="Bacteria"/>
</dbReference>